<evidence type="ECO:0000313" key="5">
    <source>
        <dbReference type="Proteomes" id="UP000051497"/>
    </source>
</evidence>
<dbReference type="GO" id="GO:0035591">
    <property type="term" value="F:signaling adaptor activity"/>
    <property type="evidence" value="ECO:0007669"/>
    <property type="project" value="TreeGrafter"/>
</dbReference>
<dbReference type="PANTHER" id="PTHR47566:SF1">
    <property type="entry name" value="PROTEIN NUD1"/>
    <property type="match status" value="1"/>
</dbReference>
<accession>A0A0Q9YWD6</accession>
<reference evidence="4" key="3">
    <citation type="submission" date="2021-06" db="EMBL/GenBank/DDBJ databases">
        <title>Genomic Description and Analysis of Intracellular Bacteria, Candidatus Berkiella cookevillensis and Candidatus Berkiella aquae.</title>
        <authorList>
            <person name="Kidane D.T."/>
            <person name="Mehari Y.T."/>
            <person name="Rice F.C."/>
            <person name="Arivett B.A."/>
            <person name="Farone A.L."/>
            <person name="Berk S.G."/>
            <person name="Farone M.B."/>
        </authorList>
    </citation>
    <scope>NUCLEOTIDE SEQUENCE</scope>
    <source>
        <strain evidence="4">HT99</strain>
    </source>
</reference>
<dbReference type="InterPro" id="IPR052574">
    <property type="entry name" value="CDIRP"/>
</dbReference>
<evidence type="ECO:0000256" key="2">
    <source>
        <dbReference type="ARBA" id="ARBA00022737"/>
    </source>
</evidence>
<dbReference type="InterPro" id="IPR032675">
    <property type="entry name" value="LRR_dom_sf"/>
</dbReference>
<dbReference type="EMBL" id="LKAJ01000003">
    <property type="protein sequence ID" value="KRG21834.1"/>
    <property type="molecule type" value="Genomic_DNA"/>
</dbReference>
<evidence type="ECO:0000256" key="1">
    <source>
        <dbReference type="ARBA" id="ARBA00022614"/>
    </source>
</evidence>
<sequence length="308" mass="35649">MQQGPADNISIVSDPLMEDILTRLNAKKMDDYLKETMLILSVSQYFEIQHFQAIKEELNAKIGTQYSELLEKLKEIDSIASNSKQFWERDALLDAINIALIKSCIDINCSVLIVSRQNLTRFPWSIFEEETLKNYWTKLIMINCSDNNLSNLTFRNCDALQILLCSNNQLSVLDINDCHDLRHIDCQNNSLRNIDFTDLTRLKILICSHNQLNMLVLESCKELVELVCNGNLLDSLNVTFNPMLKDLTYDYAKTSLKGMARIPPAMILKMKEHLSVTEKETVKSSRKWPFSIDSCRRFSEKEKQRRKP</sequence>
<dbReference type="OrthoDB" id="8532199at2"/>
<dbReference type="EMBL" id="LKAJ02000001">
    <property type="protein sequence ID" value="MCS5710475.1"/>
    <property type="molecule type" value="Genomic_DNA"/>
</dbReference>
<dbReference type="AlphaFoldDB" id="A0A0Q9YWD6"/>
<proteinExistence type="predicted"/>
<keyword evidence="1" id="KW-0433">Leucine-rich repeat</keyword>
<keyword evidence="2" id="KW-0677">Repeat</keyword>
<evidence type="ECO:0000313" key="3">
    <source>
        <dbReference type="EMBL" id="KRG21834.1"/>
    </source>
</evidence>
<dbReference type="Proteomes" id="UP000051497">
    <property type="component" value="Unassembled WGS sequence"/>
</dbReference>
<reference evidence="3" key="1">
    <citation type="submission" date="2015-09" db="EMBL/GenBank/DDBJ databases">
        <title>Draft Genome Sequences of Two Novel Amoeba-resistant Intranuclear Bacteria, Candidatus Berkiella cookevillensis and Candidatus Berkiella aquae.</title>
        <authorList>
            <person name="Mehari Y.T."/>
            <person name="Arivett B.A."/>
            <person name="Farone A.L."/>
            <person name="Gunderson J.H."/>
            <person name="Farone M.B."/>
        </authorList>
    </citation>
    <scope>NUCLEOTIDE SEQUENCE [LARGE SCALE GENOMIC DNA]</scope>
    <source>
        <strain evidence="3">HT99</strain>
    </source>
</reference>
<keyword evidence="5" id="KW-1185">Reference proteome</keyword>
<protein>
    <submittedName>
        <fullName evidence="3">Internalin-J</fullName>
    </submittedName>
</protein>
<reference evidence="4" key="2">
    <citation type="journal article" date="2016" name="Genome Announc.">
        <title>Draft Genome Sequences of Two Novel Amoeba-Resistant Intranuclear Bacteria, 'Candidatus Berkiella cookevillensis' and 'Candidatus Berkiella aquae'.</title>
        <authorList>
            <person name="Mehari Y.T."/>
            <person name="Arivett B.A."/>
            <person name="Farone A.L."/>
            <person name="Gunderson J.H."/>
            <person name="Farone M.B."/>
        </authorList>
    </citation>
    <scope>NUCLEOTIDE SEQUENCE</scope>
    <source>
        <strain evidence="4">HT99</strain>
    </source>
</reference>
<comment type="caution">
    <text evidence="3">The sequence shown here is derived from an EMBL/GenBank/DDBJ whole genome shotgun (WGS) entry which is preliminary data.</text>
</comment>
<gene>
    <name evidence="3" type="primary">inlJ_4</name>
    <name evidence="4" type="ORF">HT99x_003460</name>
    <name evidence="3" type="ORF">HT99x_01027</name>
</gene>
<organism evidence="3">
    <name type="scientific">Candidatus Berkiella aquae</name>
    <dbReference type="NCBI Taxonomy" id="295108"/>
    <lineage>
        <taxon>Bacteria</taxon>
        <taxon>Pseudomonadati</taxon>
        <taxon>Pseudomonadota</taxon>
        <taxon>Gammaproteobacteria</taxon>
        <taxon>Candidatus Berkiellales</taxon>
        <taxon>Candidatus Berkiellaceae</taxon>
        <taxon>Candidatus Berkiella</taxon>
    </lineage>
</organism>
<evidence type="ECO:0000313" key="4">
    <source>
        <dbReference type="EMBL" id="MCS5710475.1"/>
    </source>
</evidence>
<dbReference type="SUPFAM" id="SSF52058">
    <property type="entry name" value="L domain-like"/>
    <property type="match status" value="1"/>
</dbReference>
<dbReference type="STRING" id="295108.HT99x_01027"/>
<name>A0A0Q9YWD6_9GAMM</name>
<dbReference type="PANTHER" id="PTHR47566">
    <property type="match status" value="1"/>
</dbReference>
<dbReference type="RefSeq" id="WP_075065658.1">
    <property type="nucleotide sequence ID" value="NZ_LKAJ02000001.1"/>
</dbReference>
<dbReference type="Gene3D" id="3.80.10.10">
    <property type="entry name" value="Ribonuclease Inhibitor"/>
    <property type="match status" value="1"/>
</dbReference>